<dbReference type="PANTHER" id="PTHR12441">
    <property type="entry name" value="ATP SYNTHASE COUPLING FACTOR 6, MITOCHONDRIAL"/>
    <property type="match status" value="1"/>
</dbReference>
<name>A0A1I7ZR14_9BILA</name>
<dbReference type="AlphaFoldDB" id="A0A1I7ZR14"/>
<dbReference type="InterPro" id="IPR008387">
    <property type="entry name" value="ATP_synth_f6_mt"/>
</dbReference>
<evidence type="ECO:0000256" key="5">
    <source>
        <dbReference type="ARBA" id="ARBA00022781"/>
    </source>
</evidence>
<dbReference type="GO" id="GO:0015078">
    <property type="term" value="F:proton transmembrane transporter activity"/>
    <property type="evidence" value="ECO:0007669"/>
    <property type="project" value="InterPro"/>
</dbReference>
<dbReference type="SUPFAM" id="SSF111357">
    <property type="entry name" value="Mitochondrial ATP synthase coupling factor 6"/>
    <property type="match status" value="1"/>
</dbReference>
<comment type="similarity">
    <text evidence="2">Belongs to the eukaryotic ATPase subunit F6 family.</text>
</comment>
<evidence type="ECO:0000256" key="4">
    <source>
        <dbReference type="ARBA" id="ARBA00022547"/>
    </source>
</evidence>
<evidence type="ECO:0000256" key="2">
    <source>
        <dbReference type="ARBA" id="ARBA00007346"/>
    </source>
</evidence>
<protein>
    <submittedName>
        <fullName evidence="12">ATP synthase-coupling factor 6, mitochondrial</fullName>
    </submittedName>
</protein>
<keyword evidence="4" id="KW-0138">CF(0)</keyword>
<feature type="coiled-coil region" evidence="10">
    <location>
        <begin position="115"/>
        <end position="142"/>
    </location>
</feature>
<accession>A0A1I7ZR14</accession>
<dbReference type="Gene3D" id="1.10.246.110">
    <property type="entry name" value="Mitochondrial ATP synthase-coupling factor 6"/>
    <property type="match status" value="1"/>
</dbReference>
<sequence>MLRRGVVVSCRTFSTSRAQMKEADLIAKAFVNKIREYGQKNTGGNLISSSPEAAKQLNDQLNRLAQKFQLASADVVAKLPLKFQEAKVESSVDALLEGKDLAELTASVKQSHESYKKERAAKLQAEKERQLALNEAQNATQATKSV</sequence>
<evidence type="ECO:0000313" key="11">
    <source>
        <dbReference type="Proteomes" id="UP000095287"/>
    </source>
</evidence>
<dbReference type="Pfam" id="PF05511">
    <property type="entry name" value="ATP-synt_F6"/>
    <property type="match status" value="1"/>
</dbReference>
<evidence type="ECO:0000313" key="12">
    <source>
        <dbReference type="WBParaSite" id="L893_g28956.t1"/>
    </source>
</evidence>
<evidence type="ECO:0000256" key="7">
    <source>
        <dbReference type="ARBA" id="ARBA00023065"/>
    </source>
</evidence>
<keyword evidence="3" id="KW-0813">Transport</keyword>
<dbReference type="Proteomes" id="UP000095287">
    <property type="component" value="Unplaced"/>
</dbReference>
<comment type="subcellular location">
    <subcellularLocation>
        <location evidence="1">Mitochondrion inner membrane</location>
    </subcellularLocation>
</comment>
<keyword evidence="7" id="KW-0406">Ion transport</keyword>
<dbReference type="PANTHER" id="PTHR12441:SF10">
    <property type="entry name" value="ATP SYNTHASE-COUPLING FACTOR 6, MITOCHONDRIAL"/>
    <property type="match status" value="1"/>
</dbReference>
<reference evidence="12" key="1">
    <citation type="submission" date="2016-11" db="UniProtKB">
        <authorList>
            <consortium name="WormBaseParasite"/>
        </authorList>
    </citation>
    <scope>IDENTIFICATION</scope>
</reference>
<evidence type="ECO:0000256" key="1">
    <source>
        <dbReference type="ARBA" id="ARBA00004273"/>
    </source>
</evidence>
<organism evidence="11 12">
    <name type="scientific">Steinernema glaseri</name>
    <dbReference type="NCBI Taxonomy" id="37863"/>
    <lineage>
        <taxon>Eukaryota</taxon>
        <taxon>Metazoa</taxon>
        <taxon>Ecdysozoa</taxon>
        <taxon>Nematoda</taxon>
        <taxon>Chromadorea</taxon>
        <taxon>Rhabditida</taxon>
        <taxon>Tylenchina</taxon>
        <taxon>Panagrolaimomorpha</taxon>
        <taxon>Strongyloidoidea</taxon>
        <taxon>Steinernematidae</taxon>
        <taxon>Steinernema</taxon>
    </lineage>
</organism>
<evidence type="ECO:0000256" key="6">
    <source>
        <dbReference type="ARBA" id="ARBA00022792"/>
    </source>
</evidence>
<keyword evidence="8" id="KW-0496">Mitochondrion</keyword>
<dbReference type="GO" id="GO:0005743">
    <property type="term" value="C:mitochondrial inner membrane"/>
    <property type="evidence" value="ECO:0007669"/>
    <property type="project" value="UniProtKB-SubCell"/>
</dbReference>
<keyword evidence="5" id="KW-0375">Hydrogen ion transport</keyword>
<keyword evidence="6" id="KW-0999">Mitochondrion inner membrane</keyword>
<evidence type="ECO:0000256" key="8">
    <source>
        <dbReference type="ARBA" id="ARBA00023128"/>
    </source>
</evidence>
<evidence type="ECO:0000256" key="9">
    <source>
        <dbReference type="ARBA" id="ARBA00023136"/>
    </source>
</evidence>
<dbReference type="InterPro" id="IPR036204">
    <property type="entry name" value="ATP_synth_f6_sf_mt"/>
</dbReference>
<keyword evidence="11" id="KW-1185">Reference proteome</keyword>
<keyword evidence="9" id="KW-0472">Membrane</keyword>
<dbReference type="WBParaSite" id="L893_g28956.t1">
    <property type="protein sequence ID" value="L893_g28956.t1"/>
    <property type="gene ID" value="L893_g28956"/>
</dbReference>
<evidence type="ECO:0000256" key="10">
    <source>
        <dbReference type="SAM" id="Coils"/>
    </source>
</evidence>
<dbReference type="GO" id="GO:0045259">
    <property type="term" value="C:proton-transporting ATP synthase complex"/>
    <property type="evidence" value="ECO:0007669"/>
    <property type="project" value="UniProtKB-KW"/>
</dbReference>
<keyword evidence="10" id="KW-0175">Coiled coil</keyword>
<dbReference type="GO" id="GO:0015986">
    <property type="term" value="P:proton motive force-driven ATP synthesis"/>
    <property type="evidence" value="ECO:0007669"/>
    <property type="project" value="InterPro"/>
</dbReference>
<proteinExistence type="inferred from homology"/>
<evidence type="ECO:0000256" key="3">
    <source>
        <dbReference type="ARBA" id="ARBA00022448"/>
    </source>
</evidence>